<protein>
    <submittedName>
        <fullName evidence="1">5891_t:CDS:1</fullName>
    </submittedName>
</protein>
<dbReference type="OrthoDB" id="4062651at2759"/>
<gene>
    <name evidence="1" type="ORF">PBRASI_LOCUS11609</name>
</gene>
<feature type="non-terminal residue" evidence="1">
    <location>
        <position position="1"/>
    </location>
</feature>
<reference evidence="1" key="1">
    <citation type="submission" date="2021-06" db="EMBL/GenBank/DDBJ databases">
        <authorList>
            <person name="Kallberg Y."/>
            <person name="Tangrot J."/>
            <person name="Rosling A."/>
        </authorList>
    </citation>
    <scope>NUCLEOTIDE SEQUENCE</scope>
    <source>
        <strain evidence="1">BR232B</strain>
    </source>
</reference>
<dbReference type="AlphaFoldDB" id="A0A9N9EJ95"/>
<organism evidence="1 2">
    <name type="scientific">Paraglomus brasilianum</name>
    <dbReference type="NCBI Taxonomy" id="144538"/>
    <lineage>
        <taxon>Eukaryota</taxon>
        <taxon>Fungi</taxon>
        <taxon>Fungi incertae sedis</taxon>
        <taxon>Mucoromycota</taxon>
        <taxon>Glomeromycotina</taxon>
        <taxon>Glomeromycetes</taxon>
        <taxon>Paraglomerales</taxon>
        <taxon>Paraglomeraceae</taxon>
        <taxon>Paraglomus</taxon>
    </lineage>
</organism>
<comment type="caution">
    <text evidence="1">The sequence shown here is derived from an EMBL/GenBank/DDBJ whole genome shotgun (WGS) entry which is preliminary data.</text>
</comment>
<accession>A0A9N9EJ95</accession>
<name>A0A9N9EJ95_9GLOM</name>
<keyword evidence="2" id="KW-1185">Reference proteome</keyword>
<evidence type="ECO:0000313" key="1">
    <source>
        <dbReference type="EMBL" id="CAG8677139.1"/>
    </source>
</evidence>
<dbReference type="Proteomes" id="UP000789739">
    <property type="component" value="Unassembled WGS sequence"/>
</dbReference>
<dbReference type="EMBL" id="CAJVPI010006100">
    <property type="protein sequence ID" value="CAG8677139.1"/>
    <property type="molecule type" value="Genomic_DNA"/>
</dbReference>
<evidence type="ECO:0000313" key="2">
    <source>
        <dbReference type="Proteomes" id="UP000789739"/>
    </source>
</evidence>
<proteinExistence type="predicted"/>
<sequence length="87" mass="9824">SKKRKVEGYLDSRTQNIAGYKKEPPSQLAQPSEFCKSQMQCSNPPQILCHHPPGAMSIPVTLMHPVFGRFVDNCKESKLLMKTMNSF</sequence>